<evidence type="ECO:0000256" key="1">
    <source>
        <dbReference type="SAM" id="SignalP"/>
    </source>
</evidence>
<dbReference type="PANTHER" id="PTHR43649:SF32">
    <property type="entry name" value="SUGAR BINDING SECRETED PROTEIN"/>
    <property type="match status" value="1"/>
</dbReference>
<accession>A0A1H9S455</accession>
<dbReference type="Pfam" id="PF01547">
    <property type="entry name" value="SBP_bac_1"/>
    <property type="match status" value="1"/>
</dbReference>
<proteinExistence type="predicted"/>
<dbReference type="STRING" id="64702.SAMN05443377_11145"/>
<dbReference type="RefSeq" id="WP_091969306.1">
    <property type="nucleotide sequence ID" value="NZ_FOGZ01000011.1"/>
</dbReference>
<feature type="signal peptide" evidence="1">
    <location>
        <begin position="1"/>
        <end position="25"/>
    </location>
</feature>
<gene>
    <name evidence="2" type="ORF">SAMN05443377_11145</name>
</gene>
<evidence type="ECO:0000313" key="3">
    <source>
        <dbReference type="Proteomes" id="UP000198815"/>
    </source>
</evidence>
<dbReference type="AlphaFoldDB" id="A0A1H9S455"/>
<dbReference type="SUPFAM" id="SSF53850">
    <property type="entry name" value="Periplasmic binding protein-like II"/>
    <property type="match status" value="1"/>
</dbReference>
<keyword evidence="3" id="KW-1185">Reference proteome</keyword>
<dbReference type="Proteomes" id="UP000198815">
    <property type="component" value="Unassembled WGS sequence"/>
</dbReference>
<evidence type="ECO:0000313" key="2">
    <source>
        <dbReference type="EMBL" id="SER79777.1"/>
    </source>
</evidence>
<keyword evidence="1" id="KW-0732">Signal</keyword>
<feature type="chain" id="PRO_5039141954" evidence="1">
    <location>
        <begin position="26"/>
        <end position="431"/>
    </location>
</feature>
<protein>
    <submittedName>
        <fullName evidence="2">Cellobiose transport system substrate-binding protein</fullName>
    </submittedName>
</protein>
<dbReference type="EMBL" id="FOGZ01000011">
    <property type="protein sequence ID" value="SER79777.1"/>
    <property type="molecule type" value="Genomic_DNA"/>
</dbReference>
<dbReference type="InterPro" id="IPR050490">
    <property type="entry name" value="Bact_solute-bd_prot1"/>
</dbReference>
<name>A0A1H9S455_9ACTN</name>
<dbReference type="InterPro" id="IPR006059">
    <property type="entry name" value="SBP"/>
</dbReference>
<dbReference type="OrthoDB" id="3226017at2"/>
<reference evidence="2 3" key="1">
    <citation type="submission" date="2016-10" db="EMBL/GenBank/DDBJ databases">
        <authorList>
            <person name="de Groot N.N."/>
        </authorList>
    </citation>
    <scope>NUCLEOTIDE SEQUENCE [LARGE SCALE GENOMIC DNA]</scope>
    <source>
        <strain evidence="2 3">DSM 16859</strain>
    </source>
</reference>
<dbReference type="PROSITE" id="PS51257">
    <property type="entry name" value="PROKAR_LIPOPROTEIN"/>
    <property type="match status" value="1"/>
</dbReference>
<dbReference type="Gene3D" id="3.40.190.10">
    <property type="entry name" value="Periplasmic binding protein-like II"/>
    <property type="match status" value="1"/>
</dbReference>
<sequence length="431" mass="45943">MRIPRWRVAIAPACALLLIATGCSSNSGSGDATTGGSVNLTVATFNEFGYTDDLFAQFTKTHPNVKITQKKVAQSADAKTNLFTKLAAGSGLSDIEAVDGDWLPQVKQSADKFVNLSSDTTKDRWPDWVVSQATTTSGELLGDATDIGPEATCYRKDLFEKAGLPTDRDGVAQLLSGDWDHYFDVGKQFVSKVPGVGWYDSAGAVFNARVQQLANPFSSTKPTETVIPLDQNTQIKDLYNSTLTASVDNKLSAGLGQWSGDWQKAFQNGAFATMQCPAWMQPIIKTNASGVTSWDIANVFPGGAGNWGGSYLTVPKQGKHTKEAQELAEWLTSPDVQVQIFLSAGNFPASKAGAADSKVLAATNEFFNNAPTGKIFSARAAAVTTQPFKGPNYFTINTVLGEAIGRVDVDKSANAADSWNKAVADAKAQVK</sequence>
<organism evidence="2 3">
    <name type="scientific">Propionibacterium cyclohexanicum</name>
    <dbReference type="NCBI Taxonomy" id="64702"/>
    <lineage>
        <taxon>Bacteria</taxon>
        <taxon>Bacillati</taxon>
        <taxon>Actinomycetota</taxon>
        <taxon>Actinomycetes</taxon>
        <taxon>Propionibacteriales</taxon>
        <taxon>Propionibacteriaceae</taxon>
        <taxon>Propionibacterium</taxon>
    </lineage>
</organism>
<dbReference type="PANTHER" id="PTHR43649">
    <property type="entry name" value="ARABINOSE-BINDING PROTEIN-RELATED"/>
    <property type="match status" value="1"/>
</dbReference>